<comment type="caution">
    <text evidence="2">The sequence shown here is derived from an EMBL/GenBank/DDBJ whole genome shotgun (WGS) entry which is preliminary data.</text>
</comment>
<organism evidence="2 3">
    <name type="scientific">Vineibacter terrae</name>
    <dbReference type="NCBI Taxonomy" id="2586908"/>
    <lineage>
        <taxon>Bacteria</taxon>
        <taxon>Pseudomonadati</taxon>
        <taxon>Pseudomonadota</taxon>
        <taxon>Alphaproteobacteria</taxon>
        <taxon>Hyphomicrobiales</taxon>
        <taxon>Vineibacter</taxon>
    </lineage>
</organism>
<evidence type="ECO:0000313" key="2">
    <source>
        <dbReference type="EMBL" id="TXL74469.1"/>
    </source>
</evidence>
<feature type="chain" id="PRO_5023122085" evidence="1">
    <location>
        <begin position="25"/>
        <end position="251"/>
    </location>
</feature>
<name>A0A5C8PLS9_9HYPH</name>
<evidence type="ECO:0000313" key="3">
    <source>
        <dbReference type="Proteomes" id="UP000321638"/>
    </source>
</evidence>
<keyword evidence="1" id="KW-0732">Signal</keyword>
<feature type="signal peptide" evidence="1">
    <location>
        <begin position="1"/>
        <end position="24"/>
    </location>
</feature>
<protein>
    <submittedName>
        <fullName evidence="2">Uncharacterized protein</fullName>
    </submittedName>
</protein>
<evidence type="ECO:0000256" key="1">
    <source>
        <dbReference type="SAM" id="SignalP"/>
    </source>
</evidence>
<dbReference type="RefSeq" id="WP_147848149.1">
    <property type="nucleotide sequence ID" value="NZ_VDUZ01000018.1"/>
</dbReference>
<gene>
    <name evidence="2" type="ORF">FHP25_17050</name>
</gene>
<keyword evidence="3" id="KW-1185">Reference proteome</keyword>
<accession>A0A5C8PLS9</accession>
<dbReference type="EMBL" id="VDUZ01000018">
    <property type="protein sequence ID" value="TXL74469.1"/>
    <property type="molecule type" value="Genomic_DNA"/>
</dbReference>
<proteinExistence type="predicted"/>
<reference evidence="2 3" key="1">
    <citation type="submission" date="2019-06" db="EMBL/GenBank/DDBJ databases">
        <title>New taxonomy in bacterial strain CC-CFT640, isolated from vineyard.</title>
        <authorList>
            <person name="Lin S.-Y."/>
            <person name="Tsai C.-F."/>
            <person name="Young C.-C."/>
        </authorList>
    </citation>
    <scope>NUCLEOTIDE SEQUENCE [LARGE SCALE GENOMIC DNA]</scope>
    <source>
        <strain evidence="2 3">CC-CFT640</strain>
    </source>
</reference>
<sequence length="251" mass="26605">MIPHPCRTAALALAFGVLPAVTPAQMPAWPDRCHDLVAAGMPAATVKTFFEAMQAAGNTGSLAPQQTVTRAAEIAGRFPQSLIVGISLPRVEYLPATGEIELDYIQTARVLLPSTPTERIVDVTVVIHEDLHAPTDYALTVVANVTVAPSDFGPDWPTQDGRHRVKGKDGGYRFKIASADAALGGHLRLLVAGPPRAPFTQRIVTPPPAGQGAVEGQRKIAFIEPICTAIVDARNGQAVHVIPSLTGRQRP</sequence>
<dbReference type="AlphaFoldDB" id="A0A5C8PLS9"/>
<dbReference type="Proteomes" id="UP000321638">
    <property type="component" value="Unassembled WGS sequence"/>
</dbReference>